<feature type="region of interest" description="Disordered" evidence="3">
    <location>
        <begin position="44"/>
        <end position="66"/>
    </location>
</feature>
<reference evidence="5 6" key="1">
    <citation type="submission" date="2021-01" db="EMBL/GenBank/DDBJ databases">
        <title>Sequencing the genomes of 1000 actinobacteria strains.</title>
        <authorList>
            <person name="Klenk H.-P."/>
        </authorList>
    </citation>
    <scope>NUCLEOTIDE SEQUENCE [LARGE SCALE GENOMIC DNA]</scope>
    <source>
        <strain evidence="5 6">DSM 18239</strain>
    </source>
</reference>
<evidence type="ECO:0000256" key="2">
    <source>
        <dbReference type="ARBA" id="ARBA00022801"/>
    </source>
</evidence>
<organism evidence="5 6">
    <name type="scientific">Nocardioides salarius</name>
    <dbReference type="NCBI Taxonomy" id="374513"/>
    <lineage>
        <taxon>Bacteria</taxon>
        <taxon>Bacillati</taxon>
        <taxon>Actinomycetota</taxon>
        <taxon>Actinomycetes</taxon>
        <taxon>Propionibacteriales</taxon>
        <taxon>Nocardioidaceae</taxon>
        <taxon>Nocardioides</taxon>
    </lineage>
</organism>
<keyword evidence="4" id="KW-1133">Transmembrane helix</keyword>
<keyword evidence="2" id="KW-0378">Hydrolase</keyword>
<dbReference type="Proteomes" id="UP000732378">
    <property type="component" value="Unassembled WGS sequence"/>
</dbReference>
<dbReference type="Gene3D" id="3.10.450.30">
    <property type="entry name" value="Microbial ribonucleases"/>
    <property type="match status" value="1"/>
</dbReference>
<evidence type="ECO:0000256" key="1">
    <source>
        <dbReference type="ARBA" id="ARBA00022722"/>
    </source>
</evidence>
<dbReference type="EMBL" id="JAFBBZ010000001">
    <property type="protein sequence ID" value="MBM7506743.1"/>
    <property type="molecule type" value="Genomic_DNA"/>
</dbReference>
<name>A0ABS2M6C9_9ACTN</name>
<feature type="transmembrane region" description="Helical" evidence="4">
    <location>
        <begin position="20"/>
        <end position="37"/>
    </location>
</feature>
<evidence type="ECO:0000313" key="5">
    <source>
        <dbReference type="EMBL" id="MBM7506743.1"/>
    </source>
</evidence>
<evidence type="ECO:0000313" key="6">
    <source>
        <dbReference type="Proteomes" id="UP000732378"/>
    </source>
</evidence>
<evidence type="ECO:0000256" key="4">
    <source>
        <dbReference type="SAM" id="Phobius"/>
    </source>
</evidence>
<comment type="caution">
    <text evidence="5">The sequence shown here is derived from an EMBL/GenBank/DDBJ whole genome shotgun (WGS) entry which is preliminary data.</text>
</comment>
<dbReference type="RefSeq" id="WP_193670394.1">
    <property type="nucleotide sequence ID" value="NZ_JACDTV010000014.1"/>
</dbReference>
<proteinExistence type="predicted"/>
<accession>A0ABS2M6C9</accession>
<keyword evidence="4" id="KW-0472">Membrane</keyword>
<dbReference type="InterPro" id="IPR016191">
    <property type="entry name" value="Ribonuclease/ribotoxin"/>
</dbReference>
<sequence length="154" mass="15957">MVYRISPENVRPPRGGPSGALAMVLVLALAVGIWLLAGRDPGSSTFGGQDPDQRTAPSGEVAPVDPVSGLPYVSPVDLPLRVIDLLADVDTGADLPAGVVRRPFPDAAGVLPAQPGSRYYTEYDVGDGALLVAGPRGERYYSDDAGATYARIGP</sequence>
<gene>
    <name evidence="5" type="ORF">JOE61_000557</name>
</gene>
<dbReference type="SUPFAM" id="SSF53933">
    <property type="entry name" value="Microbial ribonucleases"/>
    <property type="match status" value="1"/>
</dbReference>
<keyword evidence="6" id="KW-1185">Reference proteome</keyword>
<keyword evidence="1" id="KW-0540">Nuclease</keyword>
<protein>
    <submittedName>
        <fullName evidence="5">Uncharacterized protein</fullName>
    </submittedName>
</protein>
<evidence type="ECO:0000256" key="3">
    <source>
        <dbReference type="SAM" id="MobiDB-lite"/>
    </source>
</evidence>
<keyword evidence="4" id="KW-0812">Transmembrane</keyword>